<proteinExistence type="predicted"/>
<name>A0AAV5LIT8_9ROSI</name>
<protein>
    <submittedName>
        <fullName evidence="1">Uncharacterized protein</fullName>
    </submittedName>
</protein>
<keyword evidence="2" id="KW-1185">Reference proteome</keyword>
<evidence type="ECO:0000313" key="1">
    <source>
        <dbReference type="EMBL" id="GKV37340.1"/>
    </source>
</evidence>
<reference evidence="1 2" key="1">
    <citation type="journal article" date="2021" name="Commun. Biol.">
        <title>The genome of Shorea leprosula (Dipterocarpaceae) highlights the ecological relevance of drought in aseasonal tropical rainforests.</title>
        <authorList>
            <person name="Ng K.K.S."/>
            <person name="Kobayashi M.J."/>
            <person name="Fawcett J.A."/>
            <person name="Hatakeyama M."/>
            <person name="Paape T."/>
            <person name="Ng C.H."/>
            <person name="Ang C.C."/>
            <person name="Tnah L.H."/>
            <person name="Lee C.T."/>
            <person name="Nishiyama T."/>
            <person name="Sese J."/>
            <person name="O'Brien M.J."/>
            <person name="Copetti D."/>
            <person name="Mohd Noor M.I."/>
            <person name="Ong R.C."/>
            <person name="Putra M."/>
            <person name="Sireger I.Z."/>
            <person name="Indrioko S."/>
            <person name="Kosugi Y."/>
            <person name="Izuno A."/>
            <person name="Isagi Y."/>
            <person name="Lee S.L."/>
            <person name="Shimizu K.K."/>
        </authorList>
    </citation>
    <scope>NUCLEOTIDE SEQUENCE [LARGE SCALE GENOMIC DNA]</scope>
    <source>
        <strain evidence="1">214</strain>
    </source>
</reference>
<dbReference type="AlphaFoldDB" id="A0AAV5LIT8"/>
<accession>A0AAV5LIT8</accession>
<sequence>MDAQGWGKWQRAVYLALKSNCQEIALLKPEPDPSVL</sequence>
<organism evidence="1 2">
    <name type="scientific">Rubroshorea leprosula</name>
    <dbReference type="NCBI Taxonomy" id="152421"/>
    <lineage>
        <taxon>Eukaryota</taxon>
        <taxon>Viridiplantae</taxon>
        <taxon>Streptophyta</taxon>
        <taxon>Embryophyta</taxon>
        <taxon>Tracheophyta</taxon>
        <taxon>Spermatophyta</taxon>
        <taxon>Magnoliopsida</taxon>
        <taxon>eudicotyledons</taxon>
        <taxon>Gunneridae</taxon>
        <taxon>Pentapetalae</taxon>
        <taxon>rosids</taxon>
        <taxon>malvids</taxon>
        <taxon>Malvales</taxon>
        <taxon>Dipterocarpaceae</taxon>
        <taxon>Rubroshorea</taxon>
    </lineage>
</organism>
<dbReference type="EMBL" id="BPVZ01000122">
    <property type="protein sequence ID" value="GKV37340.1"/>
    <property type="molecule type" value="Genomic_DNA"/>
</dbReference>
<evidence type="ECO:0000313" key="2">
    <source>
        <dbReference type="Proteomes" id="UP001054252"/>
    </source>
</evidence>
<dbReference type="Proteomes" id="UP001054252">
    <property type="component" value="Unassembled WGS sequence"/>
</dbReference>
<comment type="caution">
    <text evidence="1">The sequence shown here is derived from an EMBL/GenBank/DDBJ whole genome shotgun (WGS) entry which is preliminary data.</text>
</comment>
<gene>
    <name evidence="1" type="ORF">SLEP1_g45380</name>
</gene>